<name>A0A0K0FJS2_STRVS</name>
<evidence type="ECO:0000313" key="1">
    <source>
        <dbReference type="Proteomes" id="UP000035680"/>
    </source>
</evidence>
<keyword evidence="1" id="KW-1185">Reference proteome</keyword>
<dbReference type="WBParaSite" id="SVE_0914700.1">
    <property type="protein sequence ID" value="SVE_0914700.1"/>
    <property type="gene ID" value="SVE_0914700"/>
</dbReference>
<reference evidence="2" key="2">
    <citation type="submission" date="2015-08" db="UniProtKB">
        <authorList>
            <consortium name="WormBaseParasite"/>
        </authorList>
    </citation>
    <scope>IDENTIFICATION</scope>
</reference>
<organism evidence="1 2">
    <name type="scientific">Strongyloides venezuelensis</name>
    <name type="common">Threadworm</name>
    <dbReference type="NCBI Taxonomy" id="75913"/>
    <lineage>
        <taxon>Eukaryota</taxon>
        <taxon>Metazoa</taxon>
        <taxon>Ecdysozoa</taxon>
        <taxon>Nematoda</taxon>
        <taxon>Chromadorea</taxon>
        <taxon>Rhabditida</taxon>
        <taxon>Tylenchina</taxon>
        <taxon>Panagrolaimomorpha</taxon>
        <taxon>Strongyloidoidea</taxon>
        <taxon>Strongyloididae</taxon>
        <taxon>Strongyloides</taxon>
    </lineage>
</organism>
<dbReference type="STRING" id="75913.A0A0K0FJS2"/>
<protein>
    <submittedName>
        <fullName evidence="2">DUF2666 family protein</fullName>
    </submittedName>
</protein>
<dbReference type="Proteomes" id="UP000035680">
    <property type="component" value="Unassembled WGS sequence"/>
</dbReference>
<evidence type="ECO:0000313" key="2">
    <source>
        <dbReference type="WBParaSite" id="SVE_0914700.1"/>
    </source>
</evidence>
<sequence>MALRVDLPYFEIKDTSRAEAFKFLTRLDLDAWTRVKEEISVYSIEKNKKEENLVFDDYIRVLKKIFMTEKKSFIELVTMLKSINEKVDVDKLYEEITPVLRKTKMSSITMEELGGLLMILTFAAPEAMEPLLLKKSAEER</sequence>
<proteinExistence type="predicted"/>
<reference evidence="1" key="1">
    <citation type="submission" date="2014-07" db="EMBL/GenBank/DDBJ databases">
        <authorList>
            <person name="Martin A.A"/>
            <person name="De Silva N."/>
        </authorList>
    </citation>
    <scope>NUCLEOTIDE SEQUENCE</scope>
</reference>
<accession>A0A0K0FJS2</accession>
<dbReference type="AlphaFoldDB" id="A0A0K0FJS2"/>